<evidence type="ECO:0000313" key="3">
    <source>
        <dbReference type="Proteomes" id="UP000800200"/>
    </source>
</evidence>
<keyword evidence="1" id="KW-0812">Transmembrane</keyword>
<name>A0A6A6EXA4_9PEZI</name>
<evidence type="ECO:0000313" key="2">
    <source>
        <dbReference type="EMBL" id="KAF2195652.1"/>
    </source>
</evidence>
<sequence length="598" mass="66922">MISLCPFDVSRPLLFSCLFYSVVTAVALRNITLALAEGTSDHGNPGLLCIPTRWTDLISFYLFNYVAHAATVLTRPGERSVDFAVTVVGCLLFPVMGLYRGIEAILNGSMFARDDLSKAARSGALCMLIRSPDWRPADGDEIRNSVFRTNYGPYIHSEGRALSYKPLPLGQTRNVKLLKEQNSGYQNDSTHVVTYESPWSFSKFGRPVYVHRQIIHGTYSLPSGYSFAIVPPNAKFTSSLDSRSIIEVASTYNLVKAVVAIAQTSYASLTLFRSRGDQIERYGYAAFGLTVAPYVVMSIMNLLGNLCRPDYASLYMVESTIMDEARERGAVFCGTVSRIEEETGQSVCSCRYGWAEDIERPEFLTDGDGKMVARFPSMAKSHKEYGRIHNGPCDDECPKTSSPMESSWSIKDVPDKMDYTNTKDDALLLIPSCNPLTLSSQSAEEGITTRYKIRDVSLKKTAWYSKHHKWAVVFEDHTYHQSHPFRWRFAKYFLTTLISLMPLIINGTLSHFKPGTTPATESSTWKVYTMQWLTFGLSTGLWFVVDQEAKDSSPCRKYYFGPVGRVTLYFVSASPAVGGFIVVGQMLWRYGVCTWVGS</sequence>
<feature type="transmembrane region" description="Helical" evidence="1">
    <location>
        <begin position="525"/>
        <end position="545"/>
    </location>
</feature>
<keyword evidence="1" id="KW-1133">Transmembrane helix</keyword>
<dbReference type="EMBL" id="ML994610">
    <property type="protein sequence ID" value="KAF2195652.1"/>
    <property type="molecule type" value="Genomic_DNA"/>
</dbReference>
<gene>
    <name evidence="2" type="ORF">K469DRAFT_699248</name>
</gene>
<keyword evidence="1" id="KW-0472">Membrane</keyword>
<dbReference type="Proteomes" id="UP000800200">
    <property type="component" value="Unassembled WGS sequence"/>
</dbReference>
<feature type="transmembrane region" description="Helical" evidence="1">
    <location>
        <begin position="489"/>
        <end position="505"/>
    </location>
</feature>
<proteinExistence type="predicted"/>
<accession>A0A6A6EXA4</accession>
<protein>
    <submittedName>
        <fullName evidence="2">Uncharacterized protein</fullName>
    </submittedName>
</protein>
<dbReference type="AlphaFoldDB" id="A0A6A6EXA4"/>
<dbReference type="OrthoDB" id="5406607at2759"/>
<feature type="transmembrane region" description="Helical" evidence="1">
    <location>
        <begin position="282"/>
        <end position="303"/>
    </location>
</feature>
<evidence type="ECO:0000256" key="1">
    <source>
        <dbReference type="SAM" id="Phobius"/>
    </source>
</evidence>
<keyword evidence="3" id="KW-1185">Reference proteome</keyword>
<feature type="transmembrane region" description="Helical" evidence="1">
    <location>
        <begin position="566"/>
        <end position="588"/>
    </location>
</feature>
<organism evidence="2 3">
    <name type="scientific">Zopfia rhizophila CBS 207.26</name>
    <dbReference type="NCBI Taxonomy" id="1314779"/>
    <lineage>
        <taxon>Eukaryota</taxon>
        <taxon>Fungi</taxon>
        <taxon>Dikarya</taxon>
        <taxon>Ascomycota</taxon>
        <taxon>Pezizomycotina</taxon>
        <taxon>Dothideomycetes</taxon>
        <taxon>Dothideomycetes incertae sedis</taxon>
        <taxon>Zopfiaceae</taxon>
        <taxon>Zopfia</taxon>
    </lineage>
</organism>
<reference evidence="2" key="1">
    <citation type="journal article" date="2020" name="Stud. Mycol.">
        <title>101 Dothideomycetes genomes: a test case for predicting lifestyles and emergence of pathogens.</title>
        <authorList>
            <person name="Haridas S."/>
            <person name="Albert R."/>
            <person name="Binder M."/>
            <person name="Bloem J."/>
            <person name="Labutti K."/>
            <person name="Salamov A."/>
            <person name="Andreopoulos B."/>
            <person name="Baker S."/>
            <person name="Barry K."/>
            <person name="Bills G."/>
            <person name="Bluhm B."/>
            <person name="Cannon C."/>
            <person name="Castanera R."/>
            <person name="Culley D."/>
            <person name="Daum C."/>
            <person name="Ezra D."/>
            <person name="Gonzalez J."/>
            <person name="Henrissat B."/>
            <person name="Kuo A."/>
            <person name="Liang C."/>
            <person name="Lipzen A."/>
            <person name="Lutzoni F."/>
            <person name="Magnuson J."/>
            <person name="Mondo S."/>
            <person name="Nolan M."/>
            <person name="Ohm R."/>
            <person name="Pangilinan J."/>
            <person name="Park H.-J."/>
            <person name="Ramirez L."/>
            <person name="Alfaro M."/>
            <person name="Sun H."/>
            <person name="Tritt A."/>
            <person name="Yoshinaga Y."/>
            <person name="Zwiers L.-H."/>
            <person name="Turgeon B."/>
            <person name="Goodwin S."/>
            <person name="Spatafora J."/>
            <person name="Crous P."/>
            <person name="Grigoriev I."/>
        </authorList>
    </citation>
    <scope>NUCLEOTIDE SEQUENCE</scope>
    <source>
        <strain evidence="2">CBS 207.26</strain>
    </source>
</reference>